<gene>
    <name evidence="4" type="ORF">DY367_16500</name>
</gene>
<sequence length="477" mass="50660">MIRRHAALLRCLRLLLLLHLGLCAGVARAQQAEAGPQLHAEARMATPGDLTAGATAILQVDVLTSTWFTQPPQMPALDIPGALVSGPSGQATIIRATIGGVAYNGLRYAYLVSPEAAGALRVPAIQVSAQVGQATAPLVAQTRPLEVRAAGPPGGVAGGVAGRLLAANSVQASQQIRYSAEPPAVGDHVSRVITVQAQGAQAMLIPPAAAAAVPGLKLYPSEPQLTQISDSRGGFLGGQRVDRLDYVIERGGAYELPAVEIRWWNIAANKEERVTLPAQRFEAQTGAAYQAPFSVEQDLRDMGRQVQVRIPGGWLALAAGVALAALACWLGAPWLRRTLARMRAGLRARREQWRASEPYAAMTLRRLLAQPQPRMDALYAWLRCACGAATLAQGTASLEPALRRSSDDALRACYGREPDAARGWQGLREMFPRWRRSLRTAARPAGTADLPALNPRPPASSRGLADTPPGELPGDLP</sequence>
<feature type="transmembrane region" description="Helical" evidence="2">
    <location>
        <begin position="314"/>
        <end position="335"/>
    </location>
</feature>
<dbReference type="OrthoDB" id="5293418at2"/>
<feature type="chain" id="PRO_5018994681" description="Protein BatD" evidence="3">
    <location>
        <begin position="30"/>
        <end position="477"/>
    </location>
</feature>
<name>A0A424WB85_ALCXX</name>
<dbReference type="AlphaFoldDB" id="A0A424WB85"/>
<evidence type="ECO:0000256" key="2">
    <source>
        <dbReference type="SAM" id="Phobius"/>
    </source>
</evidence>
<evidence type="ECO:0008006" key="6">
    <source>
        <dbReference type="Google" id="ProtNLM"/>
    </source>
</evidence>
<proteinExistence type="predicted"/>
<dbReference type="RefSeq" id="WP_118933050.1">
    <property type="nucleotide sequence ID" value="NZ_CP061008.1"/>
</dbReference>
<reference evidence="4 5" key="1">
    <citation type="submission" date="2018-08" db="EMBL/GenBank/DDBJ databases">
        <title>Achromobacter xylosoxidans Genome sequencing and assembly.</title>
        <authorList>
            <person name="Wang R."/>
            <person name="Rensing C."/>
            <person name="Li Y."/>
        </authorList>
    </citation>
    <scope>NUCLEOTIDE SEQUENCE [LARGE SCALE GENOMIC DNA]</scope>
    <source>
        <strain evidence="4 5">GD003A</strain>
    </source>
</reference>
<dbReference type="PANTHER" id="PTHR40940:SF1">
    <property type="entry name" value="PROTEIN BATD"/>
    <property type="match status" value="1"/>
</dbReference>
<keyword evidence="2" id="KW-0812">Transmembrane</keyword>
<dbReference type="EMBL" id="QVXO01000024">
    <property type="protein sequence ID" value="RPJ90599.1"/>
    <property type="molecule type" value="Genomic_DNA"/>
</dbReference>
<evidence type="ECO:0000313" key="5">
    <source>
        <dbReference type="Proteomes" id="UP000285324"/>
    </source>
</evidence>
<evidence type="ECO:0000256" key="3">
    <source>
        <dbReference type="SAM" id="SignalP"/>
    </source>
</evidence>
<comment type="caution">
    <text evidence="4">The sequence shown here is derived from an EMBL/GenBank/DDBJ whole genome shotgun (WGS) entry which is preliminary data.</text>
</comment>
<keyword evidence="3" id="KW-0732">Signal</keyword>
<dbReference type="InterPro" id="IPR025738">
    <property type="entry name" value="BatD"/>
</dbReference>
<feature type="region of interest" description="Disordered" evidence="1">
    <location>
        <begin position="442"/>
        <end position="477"/>
    </location>
</feature>
<dbReference type="Proteomes" id="UP000285324">
    <property type="component" value="Unassembled WGS sequence"/>
</dbReference>
<keyword evidence="2" id="KW-0472">Membrane</keyword>
<evidence type="ECO:0000256" key="1">
    <source>
        <dbReference type="SAM" id="MobiDB-lite"/>
    </source>
</evidence>
<feature type="signal peptide" evidence="3">
    <location>
        <begin position="1"/>
        <end position="29"/>
    </location>
</feature>
<keyword evidence="2" id="KW-1133">Transmembrane helix</keyword>
<dbReference type="PANTHER" id="PTHR40940">
    <property type="entry name" value="PROTEIN BATD-RELATED"/>
    <property type="match status" value="1"/>
</dbReference>
<protein>
    <recommendedName>
        <fullName evidence="6">Protein BatD</fullName>
    </recommendedName>
</protein>
<organism evidence="4 5">
    <name type="scientific">Alcaligenes xylosoxydans xylosoxydans</name>
    <name type="common">Achromobacter xylosoxidans</name>
    <dbReference type="NCBI Taxonomy" id="85698"/>
    <lineage>
        <taxon>Bacteria</taxon>
        <taxon>Pseudomonadati</taxon>
        <taxon>Pseudomonadota</taxon>
        <taxon>Betaproteobacteria</taxon>
        <taxon>Burkholderiales</taxon>
        <taxon>Alcaligenaceae</taxon>
        <taxon>Achromobacter</taxon>
    </lineage>
</organism>
<accession>A0A424WB85</accession>
<evidence type="ECO:0000313" key="4">
    <source>
        <dbReference type="EMBL" id="RPJ90599.1"/>
    </source>
</evidence>